<evidence type="ECO:0000259" key="1">
    <source>
        <dbReference type="Pfam" id="PF01048"/>
    </source>
</evidence>
<sequence>MSRILIIDDKPSKYSSLLENINRSVNLDQDIVVVTCIRDGLKELQGCYFDLLILDMLLPEVPWGEPVEDGGIKLLEHLDEDPDLNLPKYIIGITASTDRIEAVDAAFQSKPWVLLRTSNGTPWEEKLLALIRHVIDSEAAQDAVRYKTDVCLITALRHPEFEALTRTPILLDDPVLIDTATYVQTGTLVSNGHTLSVVVGCCLRMGSTESALLASKLIESFRPKIVGLAGICAGFEEKVAYGDVIVANPCWDYTMSSKITTTPEGVTTVANAPDYIGIEEDISARFENFSSDKTYLSNLLANWPAEKPRNPPQIIVGPSATGPAVIADALVFTELRKGQHRATVGLEMEAYGVYCAVRKATRPKPLVFSAKGVCDYASFLKDDKYQKYAAYTSASIVSEFLIRYGSEICRAMD</sequence>
<feature type="domain" description="Nucleoside phosphorylase" evidence="1">
    <location>
        <begin position="150"/>
        <end position="361"/>
    </location>
</feature>
<dbReference type="SUPFAM" id="SSF53167">
    <property type="entry name" value="Purine and uridine phosphorylases"/>
    <property type="match status" value="1"/>
</dbReference>
<evidence type="ECO:0000313" key="2">
    <source>
        <dbReference type="EMBL" id="PPK78260.1"/>
    </source>
</evidence>
<dbReference type="PANTHER" id="PTHR46832">
    <property type="entry name" value="5'-METHYLTHIOADENOSINE/S-ADENOSYLHOMOCYSTEINE NUCLEOSIDASE"/>
    <property type="match status" value="1"/>
</dbReference>
<proteinExistence type="predicted"/>
<dbReference type="Gene3D" id="3.40.50.2300">
    <property type="match status" value="1"/>
</dbReference>
<evidence type="ECO:0000313" key="3">
    <source>
        <dbReference type="Proteomes" id="UP000240010"/>
    </source>
</evidence>
<organism evidence="2 3">
    <name type="scientific">Methylobacter tundripaludum</name>
    <dbReference type="NCBI Taxonomy" id="173365"/>
    <lineage>
        <taxon>Bacteria</taxon>
        <taxon>Pseudomonadati</taxon>
        <taxon>Pseudomonadota</taxon>
        <taxon>Gammaproteobacteria</taxon>
        <taxon>Methylococcales</taxon>
        <taxon>Methylococcaceae</taxon>
        <taxon>Methylobacter</taxon>
    </lineage>
</organism>
<comment type="caution">
    <text evidence="2">The sequence shown here is derived from an EMBL/GenBank/DDBJ whole genome shotgun (WGS) entry which is preliminary data.</text>
</comment>
<dbReference type="Gene3D" id="3.40.50.1580">
    <property type="entry name" value="Nucleoside phosphorylase domain"/>
    <property type="match status" value="1"/>
</dbReference>
<dbReference type="Proteomes" id="UP000240010">
    <property type="component" value="Unassembled WGS sequence"/>
</dbReference>
<dbReference type="InterPro" id="IPR035994">
    <property type="entry name" value="Nucleoside_phosphorylase_sf"/>
</dbReference>
<dbReference type="AlphaFoldDB" id="A0A2S6HL87"/>
<dbReference type="EMBL" id="PTIZ01000001">
    <property type="protein sequence ID" value="PPK78260.1"/>
    <property type="molecule type" value="Genomic_DNA"/>
</dbReference>
<dbReference type="InterPro" id="IPR011006">
    <property type="entry name" value="CheY-like_superfamily"/>
</dbReference>
<dbReference type="GO" id="GO:0005829">
    <property type="term" value="C:cytosol"/>
    <property type="evidence" value="ECO:0007669"/>
    <property type="project" value="TreeGrafter"/>
</dbReference>
<dbReference type="GO" id="GO:0009116">
    <property type="term" value="P:nucleoside metabolic process"/>
    <property type="evidence" value="ECO:0007669"/>
    <property type="project" value="InterPro"/>
</dbReference>
<reference evidence="2 3" key="1">
    <citation type="submission" date="2018-02" db="EMBL/GenBank/DDBJ databases">
        <title>Subsurface microbial communities from deep shales in Ohio and West Virginia, USA.</title>
        <authorList>
            <person name="Wrighton K."/>
        </authorList>
    </citation>
    <scope>NUCLEOTIDE SEQUENCE [LARGE SCALE GENOMIC DNA]</scope>
    <source>
        <strain evidence="2 3">OWC-DMM</strain>
    </source>
</reference>
<dbReference type="InterPro" id="IPR000845">
    <property type="entry name" value="Nucleoside_phosphorylase_d"/>
</dbReference>
<dbReference type="GO" id="GO:0008782">
    <property type="term" value="F:adenosylhomocysteine nucleosidase activity"/>
    <property type="evidence" value="ECO:0007669"/>
    <property type="project" value="TreeGrafter"/>
</dbReference>
<dbReference type="SUPFAM" id="SSF52172">
    <property type="entry name" value="CheY-like"/>
    <property type="match status" value="1"/>
</dbReference>
<dbReference type="RefSeq" id="WP_104427596.1">
    <property type="nucleotide sequence ID" value="NZ_PTIZ01000001.1"/>
</dbReference>
<dbReference type="PANTHER" id="PTHR46832:SF1">
    <property type="entry name" value="5'-METHYLTHIOADENOSINE_S-ADENOSYLHOMOCYSTEINE NUCLEOSIDASE"/>
    <property type="match status" value="1"/>
</dbReference>
<dbReference type="Pfam" id="PF01048">
    <property type="entry name" value="PNP_UDP_1"/>
    <property type="match status" value="1"/>
</dbReference>
<dbReference type="GO" id="GO:0019284">
    <property type="term" value="P:L-methionine salvage from S-adenosylmethionine"/>
    <property type="evidence" value="ECO:0007669"/>
    <property type="project" value="TreeGrafter"/>
</dbReference>
<dbReference type="GO" id="GO:0008930">
    <property type="term" value="F:methylthioadenosine nucleosidase activity"/>
    <property type="evidence" value="ECO:0007669"/>
    <property type="project" value="TreeGrafter"/>
</dbReference>
<protein>
    <submittedName>
        <fullName evidence="2">Phosphorylase superfamily protein</fullName>
    </submittedName>
</protein>
<accession>A0A2S6HL87</accession>
<gene>
    <name evidence="2" type="ORF">B0F87_101642</name>
</gene>
<name>A0A2S6HL87_9GAMM</name>